<accession>A0ABM9SFQ7</accession>
<dbReference type="InterPro" id="IPR036412">
    <property type="entry name" value="HAD-like_sf"/>
</dbReference>
<keyword evidence="1" id="KW-0378">Hydrolase</keyword>
<dbReference type="PANTHER" id="PTHR43316">
    <property type="entry name" value="HYDROLASE, HALOACID DELAHOGENASE-RELATED"/>
    <property type="match status" value="1"/>
</dbReference>
<dbReference type="Gene3D" id="1.10.150.750">
    <property type="match status" value="1"/>
</dbReference>
<keyword evidence="3" id="KW-1185">Reference proteome</keyword>
<evidence type="ECO:0000313" key="3">
    <source>
        <dbReference type="Proteomes" id="UP001153050"/>
    </source>
</evidence>
<dbReference type="PANTHER" id="PTHR43316:SF3">
    <property type="entry name" value="HALOACID DEHALOGENASE, TYPE II (AFU_ORTHOLOGUE AFUA_2G07750)-RELATED"/>
    <property type="match status" value="1"/>
</dbReference>
<sequence length="229" mass="25716">MSTFRPKYITFDCYGTLTNFDMAGAARRVYCERLSPEAMASFVEAFRGYRLDEVLGPWKPFLEVVQNSIERSCKRTGIQFKPEDAQLIYDEVPTWGPHPDVPAGLSRVAKEIPLVILSNSMNSLIMSNVEKLGAPFHTVITAEEVGAYKPRMRGFEYMLDKLGCGPEDITHVSSSFRYDLMTAYDLGIKSKVWVNRGHEPANPFYEYTEIKDTGGLAAAVGLEPVREVV</sequence>
<dbReference type="InterPro" id="IPR006328">
    <property type="entry name" value="2-HAD"/>
</dbReference>
<dbReference type="Proteomes" id="UP001153050">
    <property type="component" value="Unassembled WGS sequence"/>
</dbReference>
<organism evidence="2 3">
    <name type="scientific">Mesorhizobium escarrei</name>
    <dbReference type="NCBI Taxonomy" id="666018"/>
    <lineage>
        <taxon>Bacteria</taxon>
        <taxon>Pseudomonadati</taxon>
        <taxon>Pseudomonadota</taxon>
        <taxon>Alphaproteobacteria</taxon>
        <taxon>Hyphomicrobiales</taxon>
        <taxon>Phyllobacteriaceae</taxon>
        <taxon>Mesorhizobium</taxon>
    </lineage>
</organism>
<dbReference type="NCBIfam" id="TIGR01428">
    <property type="entry name" value="HAD_type_II"/>
    <property type="match status" value="1"/>
</dbReference>
<name>A0ABM9SFQ7_9HYPH</name>
<dbReference type="NCBIfam" id="TIGR01549">
    <property type="entry name" value="HAD-SF-IA-v1"/>
    <property type="match status" value="1"/>
</dbReference>
<dbReference type="NCBIfam" id="TIGR01493">
    <property type="entry name" value="HAD-SF-IA-v2"/>
    <property type="match status" value="1"/>
</dbReference>
<dbReference type="SFLD" id="SFLDS00003">
    <property type="entry name" value="Haloacid_Dehalogenase"/>
    <property type="match status" value="1"/>
</dbReference>
<gene>
    <name evidence="2" type="ORF">MES5069_460059</name>
</gene>
<dbReference type="InterPro" id="IPR051540">
    <property type="entry name" value="S-2-haloacid_dehalogenase"/>
</dbReference>
<dbReference type="CDD" id="cd02588">
    <property type="entry name" value="HAD_L2-DEX"/>
    <property type="match status" value="1"/>
</dbReference>
<proteinExistence type="predicted"/>
<dbReference type="InterPro" id="IPR006439">
    <property type="entry name" value="HAD-SF_hydro_IA"/>
</dbReference>
<dbReference type="Gene3D" id="3.40.50.1000">
    <property type="entry name" value="HAD superfamily/HAD-like"/>
    <property type="match status" value="1"/>
</dbReference>
<protein>
    <submittedName>
        <fullName evidence="2">Dehalogenase</fullName>
    </submittedName>
</protein>
<comment type="caution">
    <text evidence="2">The sequence shown here is derived from an EMBL/GenBank/DDBJ whole genome shotgun (WGS) entry which is preliminary data.</text>
</comment>
<dbReference type="RefSeq" id="WP_254020328.1">
    <property type="nucleotide sequence ID" value="NZ_CAKXZT010000142.1"/>
</dbReference>
<evidence type="ECO:0000256" key="1">
    <source>
        <dbReference type="ARBA" id="ARBA00022801"/>
    </source>
</evidence>
<dbReference type="EMBL" id="CAKXZT010000142">
    <property type="protein sequence ID" value="CAH2405286.1"/>
    <property type="molecule type" value="Genomic_DNA"/>
</dbReference>
<evidence type="ECO:0000313" key="2">
    <source>
        <dbReference type="EMBL" id="CAH2405286.1"/>
    </source>
</evidence>
<dbReference type="Pfam" id="PF00702">
    <property type="entry name" value="Hydrolase"/>
    <property type="match status" value="1"/>
</dbReference>
<reference evidence="2 3" key="1">
    <citation type="submission" date="2022-03" db="EMBL/GenBank/DDBJ databases">
        <authorList>
            <person name="Brunel B."/>
        </authorList>
    </citation>
    <scope>NUCLEOTIDE SEQUENCE [LARGE SCALE GENOMIC DNA]</scope>
    <source>
        <strain evidence="2">STM5069sample</strain>
    </source>
</reference>
<dbReference type="SUPFAM" id="SSF56784">
    <property type="entry name" value="HAD-like"/>
    <property type="match status" value="1"/>
</dbReference>
<dbReference type="InterPro" id="IPR023214">
    <property type="entry name" value="HAD_sf"/>
</dbReference>
<dbReference type="SFLD" id="SFLDG01129">
    <property type="entry name" value="C1.5:_HAD__Beta-PGM__Phosphata"/>
    <property type="match status" value="1"/>
</dbReference>